<evidence type="ECO:0000313" key="2">
    <source>
        <dbReference type="Proteomes" id="UP000003635"/>
    </source>
</evidence>
<dbReference type="Proteomes" id="UP000003635">
    <property type="component" value="Unassembled WGS sequence"/>
</dbReference>
<dbReference type="HOGENOM" id="CLU_2143285_0_0_5"/>
<accession>Q2CBU1</accession>
<dbReference type="RefSeq" id="WP_007257271.1">
    <property type="nucleotide sequence ID" value="NZ_CH724112.1"/>
</dbReference>
<reference evidence="1 2" key="1">
    <citation type="journal article" date="2010" name="J. Bacteriol.">
        <title>Genome sequences of Oceanicola granulosus HTCC2516(T) and Oceanicola batsensis HTCC2597(TDelta).</title>
        <authorList>
            <person name="Thrash J.C."/>
            <person name="Cho J.C."/>
            <person name="Vergin K.L."/>
            <person name="Giovannoni S.J."/>
        </authorList>
    </citation>
    <scope>NUCLEOTIDE SEQUENCE [LARGE SCALE GENOMIC DNA]</scope>
    <source>
        <strain evidence="2">ATCC BAA-861 / DSM 15982 / KCTC 12143 / HTCC2516</strain>
    </source>
</reference>
<keyword evidence="2" id="KW-1185">Reference proteome</keyword>
<comment type="caution">
    <text evidence="1">The sequence shown here is derived from an EMBL/GenBank/DDBJ whole genome shotgun (WGS) entry which is preliminary data.</text>
</comment>
<gene>
    <name evidence="1" type="ORF">OG2516_18885</name>
</gene>
<dbReference type="EMBL" id="AAOT01000036">
    <property type="protein sequence ID" value="EAR50113.1"/>
    <property type="molecule type" value="Genomic_DNA"/>
</dbReference>
<dbReference type="AlphaFoldDB" id="Q2CBU1"/>
<sequence>MIETPNAFQTCHPVPQRDNLLRAPVALAAARAPRSGAPRVVTASFSEVRRQCGGQRVEAIVEMMIQVHPMLPLRTERLRVSAPARSSDPASLRQRLIANGLRLSTTMLRSAA</sequence>
<proteinExistence type="predicted"/>
<organism evidence="1 2">
    <name type="scientific">Oceanicola granulosus (strain ATCC BAA-861 / DSM 15982 / KCTC 12143 / HTCC2516)</name>
    <dbReference type="NCBI Taxonomy" id="314256"/>
    <lineage>
        <taxon>Bacteria</taxon>
        <taxon>Pseudomonadati</taxon>
        <taxon>Pseudomonadota</taxon>
        <taxon>Alphaproteobacteria</taxon>
        <taxon>Rhodobacterales</taxon>
        <taxon>Roseobacteraceae</taxon>
        <taxon>Oceanicola</taxon>
    </lineage>
</organism>
<name>Q2CBU1_OCEGH</name>
<protein>
    <submittedName>
        <fullName evidence="1">Uncharacterized protein</fullName>
    </submittedName>
</protein>
<evidence type="ECO:0000313" key="1">
    <source>
        <dbReference type="EMBL" id="EAR50113.1"/>
    </source>
</evidence>